<dbReference type="EMBL" id="BTGU01000082">
    <property type="protein sequence ID" value="GMN58949.1"/>
    <property type="molecule type" value="Genomic_DNA"/>
</dbReference>
<dbReference type="AlphaFoldDB" id="A0AA88DQA5"/>
<proteinExistence type="predicted"/>
<feature type="region of interest" description="Disordered" evidence="1">
    <location>
        <begin position="96"/>
        <end position="116"/>
    </location>
</feature>
<organism evidence="2 3">
    <name type="scientific">Ficus carica</name>
    <name type="common">Common fig</name>
    <dbReference type="NCBI Taxonomy" id="3494"/>
    <lineage>
        <taxon>Eukaryota</taxon>
        <taxon>Viridiplantae</taxon>
        <taxon>Streptophyta</taxon>
        <taxon>Embryophyta</taxon>
        <taxon>Tracheophyta</taxon>
        <taxon>Spermatophyta</taxon>
        <taxon>Magnoliopsida</taxon>
        <taxon>eudicotyledons</taxon>
        <taxon>Gunneridae</taxon>
        <taxon>Pentapetalae</taxon>
        <taxon>rosids</taxon>
        <taxon>fabids</taxon>
        <taxon>Rosales</taxon>
        <taxon>Moraceae</taxon>
        <taxon>Ficeae</taxon>
        <taxon>Ficus</taxon>
    </lineage>
</organism>
<accession>A0AA88DQA5</accession>
<feature type="compositionally biased region" description="Low complexity" evidence="1">
    <location>
        <begin position="55"/>
        <end position="65"/>
    </location>
</feature>
<keyword evidence="3" id="KW-1185">Reference proteome</keyword>
<feature type="region of interest" description="Disordered" evidence="1">
    <location>
        <begin position="1"/>
        <end position="65"/>
    </location>
</feature>
<evidence type="ECO:0000256" key="1">
    <source>
        <dbReference type="SAM" id="MobiDB-lite"/>
    </source>
</evidence>
<evidence type="ECO:0000313" key="2">
    <source>
        <dbReference type="EMBL" id="GMN58949.1"/>
    </source>
</evidence>
<comment type="caution">
    <text evidence="2">The sequence shown here is derived from an EMBL/GenBank/DDBJ whole genome shotgun (WGS) entry which is preliminary data.</text>
</comment>
<gene>
    <name evidence="2" type="ORF">TIFTF001_028044</name>
</gene>
<dbReference type="Proteomes" id="UP001187192">
    <property type="component" value="Unassembled WGS sequence"/>
</dbReference>
<feature type="compositionally biased region" description="Low complexity" evidence="1">
    <location>
        <begin position="7"/>
        <end position="17"/>
    </location>
</feature>
<reference evidence="2" key="1">
    <citation type="submission" date="2023-07" db="EMBL/GenBank/DDBJ databases">
        <title>draft genome sequence of fig (Ficus carica).</title>
        <authorList>
            <person name="Takahashi T."/>
            <person name="Nishimura K."/>
        </authorList>
    </citation>
    <scope>NUCLEOTIDE SEQUENCE</scope>
</reference>
<sequence>MTKTEAKTATATDPATENVAATAEFPAEVGPSDGGAEMPDGEDAGGEGGEVPTSEGDGAVAGGVVTDGVGAAAGGVVTEGVGAAAGGVVTDGVGAADVDGDGDGETLRGGCAGDSDGDGDWAVVEATSSAAIKASAIKLTRAILDREREI</sequence>
<protein>
    <submittedName>
        <fullName evidence="2">Uncharacterized protein</fullName>
    </submittedName>
</protein>
<evidence type="ECO:0000313" key="3">
    <source>
        <dbReference type="Proteomes" id="UP001187192"/>
    </source>
</evidence>
<name>A0AA88DQA5_FICCA</name>